<dbReference type="InterPro" id="IPR036388">
    <property type="entry name" value="WH-like_DNA-bd_sf"/>
</dbReference>
<dbReference type="InterPro" id="IPR016032">
    <property type="entry name" value="Sig_transdc_resp-reg_C-effctor"/>
</dbReference>
<dbReference type="Gene3D" id="1.10.10.10">
    <property type="entry name" value="Winged helix-like DNA-binding domain superfamily/Winged helix DNA-binding domain"/>
    <property type="match status" value="1"/>
</dbReference>
<dbReference type="InterPro" id="IPR036693">
    <property type="entry name" value="TF_LuxR_autoind-bd_dom_sf"/>
</dbReference>
<dbReference type="SUPFAM" id="SSF46894">
    <property type="entry name" value="C-terminal effector domain of the bipartite response regulators"/>
    <property type="match status" value="1"/>
</dbReference>
<dbReference type="PROSITE" id="PS50043">
    <property type="entry name" value="HTH_LUXR_2"/>
    <property type="match status" value="1"/>
</dbReference>
<dbReference type="Pfam" id="PF00196">
    <property type="entry name" value="GerE"/>
    <property type="match status" value="1"/>
</dbReference>
<comment type="caution">
    <text evidence="5">The sequence shown here is derived from an EMBL/GenBank/DDBJ whole genome shotgun (WGS) entry which is preliminary data.</text>
</comment>
<evidence type="ECO:0000256" key="1">
    <source>
        <dbReference type="ARBA" id="ARBA00023015"/>
    </source>
</evidence>
<dbReference type="PANTHER" id="PTHR44688">
    <property type="entry name" value="DNA-BINDING TRANSCRIPTIONAL ACTIVATOR DEVR_DOSR"/>
    <property type="match status" value="1"/>
</dbReference>
<feature type="domain" description="HTH luxR-type" evidence="4">
    <location>
        <begin position="175"/>
        <end position="240"/>
    </location>
</feature>
<keyword evidence="6" id="KW-1185">Reference proteome</keyword>
<dbReference type="Proteomes" id="UP000317122">
    <property type="component" value="Unassembled WGS sequence"/>
</dbReference>
<keyword evidence="3" id="KW-0804">Transcription</keyword>
<evidence type="ECO:0000256" key="2">
    <source>
        <dbReference type="ARBA" id="ARBA00023125"/>
    </source>
</evidence>
<dbReference type="InterPro" id="IPR000792">
    <property type="entry name" value="Tscrpt_reg_LuxR_C"/>
</dbReference>
<organism evidence="5 6">
    <name type="scientific">Mesorhizobium tianshanense</name>
    <dbReference type="NCBI Taxonomy" id="39844"/>
    <lineage>
        <taxon>Bacteria</taxon>
        <taxon>Pseudomonadati</taxon>
        <taxon>Pseudomonadota</taxon>
        <taxon>Alphaproteobacteria</taxon>
        <taxon>Hyphomicrobiales</taxon>
        <taxon>Phyllobacteriaceae</taxon>
        <taxon>Mesorhizobium</taxon>
    </lineage>
</organism>
<accession>A0A562NLT6</accession>
<dbReference type="GO" id="GO:0003677">
    <property type="term" value="F:DNA binding"/>
    <property type="evidence" value="ECO:0007669"/>
    <property type="project" value="UniProtKB-KW"/>
</dbReference>
<dbReference type="SUPFAM" id="SSF75516">
    <property type="entry name" value="Pheromone-binding domain of LuxR-like quorum-sensing transcription factors"/>
    <property type="match status" value="1"/>
</dbReference>
<evidence type="ECO:0000256" key="3">
    <source>
        <dbReference type="ARBA" id="ARBA00023163"/>
    </source>
</evidence>
<dbReference type="InterPro" id="IPR005143">
    <property type="entry name" value="TF_LuxR_autoind-bd_dom"/>
</dbReference>
<dbReference type="SMART" id="SM00421">
    <property type="entry name" value="HTH_LUXR"/>
    <property type="match status" value="1"/>
</dbReference>
<dbReference type="Gene3D" id="3.30.450.80">
    <property type="entry name" value="Transcription factor LuxR-like, autoinducer-binding domain"/>
    <property type="match status" value="1"/>
</dbReference>
<evidence type="ECO:0000259" key="4">
    <source>
        <dbReference type="PROSITE" id="PS50043"/>
    </source>
</evidence>
<dbReference type="EMBL" id="VLKT01000026">
    <property type="protein sequence ID" value="TWI33154.1"/>
    <property type="molecule type" value="Genomic_DNA"/>
</dbReference>
<gene>
    <name evidence="5" type="ORF">IQ26_04155</name>
</gene>
<dbReference type="Pfam" id="PF03472">
    <property type="entry name" value="Autoind_bind"/>
    <property type="match status" value="1"/>
</dbReference>
<evidence type="ECO:0000313" key="5">
    <source>
        <dbReference type="EMBL" id="TWI33154.1"/>
    </source>
</evidence>
<keyword evidence="2" id="KW-0238">DNA-binding</keyword>
<dbReference type="GO" id="GO:0006355">
    <property type="term" value="P:regulation of DNA-templated transcription"/>
    <property type="evidence" value="ECO:0007669"/>
    <property type="project" value="InterPro"/>
</dbReference>
<dbReference type="AlphaFoldDB" id="A0A562NLT6"/>
<dbReference type="PANTHER" id="PTHR44688:SF16">
    <property type="entry name" value="DNA-BINDING TRANSCRIPTIONAL ACTIVATOR DEVR_DOSR"/>
    <property type="match status" value="1"/>
</dbReference>
<keyword evidence="1" id="KW-0805">Transcription regulation</keyword>
<proteinExistence type="predicted"/>
<protein>
    <submittedName>
        <fullName evidence="5">LuxR family transcriptional activator of conjugal transfer of Ti plasmids</fullName>
    </submittedName>
</protein>
<dbReference type="CDD" id="cd06170">
    <property type="entry name" value="LuxR_C_like"/>
    <property type="match status" value="1"/>
</dbReference>
<name>A0A562NLT6_9HYPH</name>
<evidence type="ECO:0000313" key="6">
    <source>
        <dbReference type="Proteomes" id="UP000317122"/>
    </source>
</evidence>
<sequence length="242" mass="27012">MLPAKLERVLDDHLDGLIDAMELARDEPSIKTALQEFATDSGFEHFAYFSVRVSDARGLSNYPLKWQERYVSNNYVTLDPVIAQAKRLMRPFTWSMKQMQSLGRAERKFFDEAAEFGIRSGISIPVKAGFGRTVMLTLATNRDEPGPVVVRDVALAATAVAFVHISLIRLSAKLPRTGQTDLSPREATCLAWASIGKTMNETAKLLTISERSVRFYLEQARDKLGANNVAHAVRLAVERDLI</sequence>
<reference evidence="5 6" key="1">
    <citation type="journal article" date="2015" name="Stand. Genomic Sci.">
        <title>Genomic Encyclopedia of Bacterial and Archaeal Type Strains, Phase III: the genomes of soil and plant-associated and newly described type strains.</title>
        <authorList>
            <person name="Whitman W.B."/>
            <person name="Woyke T."/>
            <person name="Klenk H.P."/>
            <person name="Zhou Y."/>
            <person name="Lilburn T.G."/>
            <person name="Beck B.J."/>
            <person name="De Vos P."/>
            <person name="Vandamme P."/>
            <person name="Eisen J.A."/>
            <person name="Garrity G."/>
            <person name="Hugenholtz P."/>
            <person name="Kyrpides N.C."/>
        </authorList>
    </citation>
    <scope>NUCLEOTIDE SEQUENCE [LARGE SCALE GENOMIC DNA]</scope>
    <source>
        <strain evidence="5 6">CGMCC 1.2546</strain>
    </source>
</reference>